<proteinExistence type="predicted"/>
<accession>A0A225NAU0</accession>
<reference evidence="1 2" key="1">
    <citation type="submission" date="2013-04" db="EMBL/GenBank/DDBJ databases">
        <title>Oceanicola sp. 22II1-22F33 Genome Sequencing.</title>
        <authorList>
            <person name="Lai Q."/>
            <person name="Li G."/>
            <person name="Shao Z."/>
        </authorList>
    </citation>
    <scope>NUCLEOTIDE SEQUENCE [LARGE SCALE GENOMIC DNA]</scope>
    <source>
        <strain evidence="1 2">22II1-22F33</strain>
    </source>
</reference>
<gene>
    <name evidence="1" type="ORF">ATO3_26205</name>
</gene>
<dbReference type="Proteomes" id="UP000215377">
    <property type="component" value="Unassembled WGS sequence"/>
</dbReference>
<dbReference type="OrthoDB" id="7579205at2"/>
<evidence type="ECO:0000313" key="2">
    <source>
        <dbReference type="Proteomes" id="UP000215377"/>
    </source>
</evidence>
<protein>
    <submittedName>
        <fullName evidence="1">Uncharacterized protein</fullName>
    </submittedName>
</protein>
<organism evidence="1 2">
    <name type="scientific">Marinibacterium profundimaris</name>
    <dbReference type="NCBI Taxonomy" id="1679460"/>
    <lineage>
        <taxon>Bacteria</taxon>
        <taxon>Pseudomonadati</taxon>
        <taxon>Pseudomonadota</taxon>
        <taxon>Alphaproteobacteria</taxon>
        <taxon>Rhodobacterales</taxon>
        <taxon>Paracoccaceae</taxon>
        <taxon>Marinibacterium</taxon>
    </lineage>
</organism>
<dbReference type="EMBL" id="AQQR01000029">
    <property type="protein sequence ID" value="OWU67352.1"/>
    <property type="molecule type" value="Genomic_DNA"/>
</dbReference>
<evidence type="ECO:0000313" key="1">
    <source>
        <dbReference type="EMBL" id="OWU67352.1"/>
    </source>
</evidence>
<dbReference type="AlphaFoldDB" id="A0A225NAU0"/>
<name>A0A225NAU0_9RHOB</name>
<comment type="caution">
    <text evidence="1">The sequence shown here is derived from an EMBL/GenBank/DDBJ whole genome shotgun (WGS) entry which is preliminary data.</text>
</comment>
<sequence>MQSAVSRYIGELADIGGLKGTDIANITDVSKATVSRWKAGDIKPQPKNELILSDLYYIVGRLNEYYTPDEVRAWLYARHPQLGGERAMDLIHNDRSLEVLAVIDRLDNDVYV</sequence>
<keyword evidence="2" id="KW-1185">Reference proteome</keyword>